<feature type="domain" description="CN hydrolase" evidence="2">
    <location>
        <begin position="60"/>
        <end position="207"/>
    </location>
</feature>
<dbReference type="Proteomes" id="UP001237780">
    <property type="component" value="Unassembled WGS sequence"/>
</dbReference>
<evidence type="ECO:0000259" key="2">
    <source>
        <dbReference type="Pfam" id="PF00795"/>
    </source>
</evidence>
<sequence length="266" mass="28801">MSVIPDRLHGPILVTLSITIGTGGWSGYVLALPAVLLFPALWAHARSRWMAALVSAGYFLAATRGLPQGVANFYGTDLWPGFLLWIGASLSFVAVHAALWTRHPGRGRAVRYLIAATLMAVPPLGIAGWAHPVTAAGMVLPGWGWWGLTITTAGLAIMTTRWGWPLAALVFAGFWLWSAATWTPADQTEGWQGIDLRQGKSLGRDIALGQHLELIALVRVAAGHGARVVVLPESALGFWTPTVQRLWQDGPARVKNHSDGRCRRRR</sequence>
<feature type="transmembrane region" description="Helical" evidence="1">
    <location>
        <begin position="166"/>
        <end position="185"/>
    </location>
</feature>
<keyword evidence="1" id="KW-0472">Membrane</keyword>
<evidence type="ECO:0000313" key="4">
    <source>
        <dbReference type="Proteomes" id="UP001237780"/>
    </source>
</evidence>
<comment type="caution">
    <text evidence="3">The sequence shown here is derived from an EMBL/GenBank/DDBJ whole genome shotgun (WGS) entry which is preliminary data.</text>
</comment>
<proteinExistence type="predicted"/>
<evidence type="ECO:0000256" key="1">
    <source>
        <dbReference type="SAM" id="Phobius"/>
    </source>
</evidence>
<dbReference type="EMBL" id="JAUSZT010000002">
    <property type="protein sequence ID" value="MDQ0995985.1"/>
    <property type="molecule type" value="Genomic_DNA"/>
</dbReference>
<protein>
    <recommendedName>
        <fullName evidence="2">CN hydrolase domain-containing protein</fullName>
    </recommendedName>
</protein>
<feature type="transmembrane region" description="Helical" evidence="1">
    <location>
        <begin position="12"/>
        <end position="37"/>
    </location>
</feature>
<accession>A0ABU0S5F9</accession>
<feature type="transmembrane region" description="Helical" evidence="1">
    <location>
        <begin position="49"/>
        <end position="66"/>
    </location>
</feature>
<keyword evidence="1" id="KW-0812">Transmembrane</keyword>
<keyword evidence="4" id="KW-1185">Reference proteome</keyword>
<evidence type="ECO:0000313" key="3">
    <source>
        <dbReference type="EMBL" id="MDQ0995985.1"/>
    </source>
</evidence>
<feature type="transmembrane region" description="Helical" evidence="1">
    <location>
        <begin position="78"/>
        <end position="100"/>
    </location>
</feature>
<organism evidence="3 4">
    <name type="scientific">Phyllobacterium ifriqiyense</name>
    <dbReference type="NCBI Taxonomy" id="314238"/>
    <lineage>
        <taxon>Bacteria</taxon>
        <taxon>Pseudomonadati</taxon>
        <taxon>Pseudomonadota</taxon>
        <taxon>Alphaproteobacteria</taxon>
        <taxon>Hyphomicrobiales</taxon>
        <taxon>Phyllobacteriaceae</taxon>
        <taxon>Phyllobacterium</taxon>
    </lineage>
</organism>
<gene>
    <name evidence="3" type="ORF">QFZ34_001162</name>
</gene>
<keyword evidence="1" id="KW-1133">Transmembrane helix</keyword>
<reference evidence="3 4" key="1">
    <citation type="submission" date="2023-07" db="EMBL/GenBank/DDBJ databases">
        <title>Comparative genomics of wheat-associated soil bacteria to identify genetic determinants of phenazine resistance.</title>
        <authorList>
            <person name="Mouncey N."/>
        </authorList>
    </citation>
    <scope>NUCLEOTIDE SEQUENCE [LARGE SCALE GENOMIC DNA]</scope>
    <source>
        <strain evidence="3 4">W4I11</strain>
    </source>
</reference>
<feature type="transmembrane region" description="Helical" evidence="1">
    <location>
        <begin position="112"/>
        <end position="131"/>
    </location>
</feature>
<name>A0ABU0S5F9_9HYPH</name>
<dbReference type="InterPro" id="IPR003010">
    <property type="entry name" value="C-N_Hydrolase"/>
</dbReference>
<dbReference type="NCBIfam" id="NF010398">
    <property type="entry name" value="PRK13825.1-2"/>
    <property type="match status" value="1"/>
</dbReference>
<dbReference type="Pfam" id="PF00795">
    <property type="entry name" value="CN_hydrolase"/>
    <property type="match status" value="1"/>
</dbReference>